<dbReference type="SMART" id="SM00256">
    <property type="entry name" value="FBOX"/>
    <property type="match status" value="1"/>
</dbReference>
<dbReference type="Proteomes" id="UP000289340">
    <property type="component" value="Chromosome 7"/>
</dbReference>
<dbReference type="Pfam" id="PF00646">
    <property type="entry name" value="F-box"/>
    <property type="match status" value="1"/>
</dbReference>
<dbReference type="SUPFAM" id="SSF50965">
    <property type="entry name" value="Galactose oxidase, central domain"/>
    <property type="match status" value="1"/>
</dbReference>
<dbReference type="Pfam" id="PF07734">
    <property type="entry name" value="FBA_1"/>
    <property type="match status" value="1"/>
</dbReference>
<dbReference type="SUPFAM" id="SSF81383">
    <property type="entry name" value="F-box domain"/>
    <property type="match status" value="1"/>
</dbReference>
<dbReference type="PANTHER" id="PTHR31672:SF13">
    <property type="entry name" value="F-BOX PROTEIN CPR30-LIKE"/>
    <property type="match status" value="1"/>
</dbReference>
<dbReference type="InterPro" id="IPR006527">
    <property type="entry name" value="F-box-assoc_dom_typ1"/>
</dbReference>
<dbReference type="PROSITE" id="PS50181">
    <property type="entry name" value="FBOX"/>
    <property type="match status" value="1"/>
</dbReference>
<organism evidence="2 3">
    <name type="scientific">Glycine soja</name>
    <name type="common">Wild soybean</name>
    <dbReference type="NCBI Taxonomy" id="3848"/>
    <lineage>
        <taxon>Eukaryota</taxon>
        <taxon>Viridiplantae</taxon>
        <taxon>Streptophyta</taxon>
        <taxon>Embryophyta</taxon>
        <taxon>Tracheophyta</taxon>
        <taxon>Spermatophyta</taxon>
        <taxon>Magnoliopsida</taxon>
        <taxon>eudicotyledons</taxon>
        <taxon>Gunneridae</taxon>
        <taxon>Pentapetalae</taxon>
        <taxon>rosids</taxon>
        <taxon>fabids</taxon>
        <taxon>Fabales</taxon>
        <taxon>Fabaceae</taxon>
        <taxon>Papilionoideae</taxon>
        <taxon>50 kb inversion clade</taxon>
        <taxon>NPAAA clade</taxon>
        <taxon>indigoferoid/millettioid clade</taxon>
        <taxon>Phaseoleae</taxon>
        <taxon>Glycine</taxon>
        <taxon>Glycine subgen. Soja</taxon>
    </lineage>
</organism>
<dbReference type="Gene3D" id="1.20.1280.50">
    <property type="match status" value="1"/>
</dbReference>
<accession>A0A445K1K3</accession>
<feature type="domain" description="F-box" evidence="1">
    <location>
        <begin position="12"/>
        <end position="62"/>
    </location>
</feature>
<dbReference type="InterPro" id="IPR001810">
    <property type="entry name" value="F-box_dom"/>
</dbReference>
<dbReference type="InterPro" id="IPR017451">
    <property type="entry name" value="F-box-assoc_interact_dom"/>
</dbReference>
<dbReference type="InterPro" id="IPR050796">
    <property type="entry name" value="SCF_F-box_component"/>
</dbReference>
<dbReference type="EMBL" id="QZWG01000007">
    <property type="protein sequence ID" value="RZC04508.1"/>
    <property type="molecule type" value="Genomic_DNA"/>
</dbReference>
<keyword evidence="3" id="KW-1185">Reference proteome</keyword>
<dbReference type="NCBIfam" id="TIGR01640">
    <property type="entry name" value="F_box_assoc_1"/>
    <property type="match status" value="1"/>
</dbReference>
<dbReference type="AlphaFoldDB" id="A0A445K1K3"/>
<dbReference type="InterPro" id="IPR011043">
    <property type="entry name" value="Gal_Oxase/kelch_b-propeller"/>
</dbReference>
<gene>
    <name evidence="2" type="ORF">D0Y65_018896</name>
</gene>
<name>A0A445K1K3_GLYSO</name>
<evidence type="ECO:0000259" key="1">
    <source>
        <dbReference type="PROSITE" id="PS50181"/>
    </source>
</evidence>
<dbReference type="PANTHER" id="PTHR31672">
    <property type="entry name" value="BNACNNG10540D PROTEIN"/>
    <property type="match status" value="1"/>
</dbReference>
<reference evidence="2 3" key="1">
    <citation type="submission" date="2018-09" db="EMBL/GenBank/DDBJ databases">
        <title>A high-quality reference genome of wild soybean provides a powerful tool to mine soybean genomes.</title>
        <authorList>
            <person name="Xie M."/>
            <person name="Chung C.Y.L."/>
            <person name="Li M.-W."/>
            <person name="Wong F.-L."/>
            <person name="Chan T.-F."/>
            <person name="Lam H.-M."/>
        </authorList>
    </citation>
    <scope>NUCLEOTIDE SEQUENCE [LARGE SCALE GENOMIC DNA]</scope>
    <source>
        <strain evidence="3">cv. W05</strain>
        <tissue evidence="2">Hypocotyl of etiolated seedlings</tissue>
    </source>
</reference>
<sequence length="375" mass="42510">MKRDNRRGLRRRNKTVFLPQELIIQILLRLPVKSLLRFKCVSKSWLSLITDPHFAKSHFELAAARTHRLVFFDTSSLITRSIDFNASLHDDSASVALNINFLITDTCCNVQILGSCRGFVLLDCCGSLWVWNPSTCAHKQISYSPVDMGVSFYTFLYGFGYDPLTDDYLVVQVSYNPNSDDIVNRVEFFSLRADAWKVIEGVHLSYMNCCDDIRLGLFLNGVIHWLAFRHDVSMEVIVAFDTVERSFSEIPLPVDFECNFNFCDLAVLGESLSLHVSEAEIWVMQEYKVQSSWTKTIDVSIEDIPNQYFSLICSTKSGDIIGTDGRAGLTKCNNEGQLLEYRSYSNSSRGQHQVAVYSDSLLSLPCDSEQAEEDA</sequence>
<dbReference type="CDD" id="cd22157">
    <property type="entry name" value="F-box_AtFBW1-like"/>
    <property type="match status" value="1"/>
</dbReference>
<dbReference type="InterPro" id="IPR036047">
    <property type="entry name" value="F-box-like_dom_sf"/>
</dbReference>
<comment type="caution">
    <text evidence="2">The sequence shown here is derived from an EMBL/GenBank/DDBJ whole genome shotgun (WGS) entry which is preliminary data.</text>
</comment>
<dbReference type="Gramene" id="XM_028382781.1">
    <property type="protein sequence ID" value="XP_028238582.1"/>
    <property type="gene ID" value="LOC114417688"/>
</dbReference>
<evidence type="ECO:0000313" key="2">
    <source>
        <dbReference type="EMBL" id="RZC04508.1"/>
    </source>
</evidence>
<protein>
    <submittedName>
        <fullName evidence="2">F-box/kelch-repeat protein</fullName>
    </submittedName>
</protein>
<proteinExistence type="predicted"/>
<evidence type="ECO:0000313" key="3">
    <source>
        <dbReference type="Proteomes" id="UP000289340"/>
    </source>
</evidence>